<evidence type="ECO:0008006" key="4">
    <source>
        <dbReference type="Google" id="ProtNLM"/>
    </source>
</evidence>
<keyword evidence="1" id="KW-0732">Signal</keyword>
<dbReference type="STRING" id="307972.A0A2G8L2I9"/>
<protein>
    <recommendedName>
        <fullName evidence="4">SMB domain-containing protein</fullName>
    </recommendedName>
</protein>
<proteinExistence type="predicted"/>
<comment type="caution">
    <text evidence="2">The sequence shown here is derived from an EMBL/GenBank/DDBJ whole genome shotgun (WGS) entry which is preliminary data.</text>
</comment>
<dbReference type="InterPro" id="IPR053231">
    <property type="entry name" value="GPCR_LN-TM7"/>
</dbReference>
<feature type="chain" id="PRO_5013553468" description="SMB domain-containing protein" evidence="1">
    <location>
        <begin position="21"/>
        <end position="338"/>
    </location>
</feature>
<dbReference type="AlphaFoldDB" id="A0A2G8L2I9"/>
<accession>A0A2G8L2I9</accession>
<dbReference type="Proteomes" id="UP000230750">
    <property type="component" value="Unassembled WGS sequence"/>
</dbReference>
<dbReference type="OrthoDB" id="6134459at2759"/>
<organism evidence="2 3">
    <name type="scientific">Stichopus japonicus</name>
    <name type="common">Sea cucumber</name>
    <dbReference type="NCBI Taxonomy" id="307972"/>
    <lineage>
        <taxon>Eukaryota</taxon>
        <taxon>Metazoa</taxon>
        <taxon>Echinodermata</taxon>
        <taxon>Eleutherozoa</taxon>
        <taxon>Echinozoa</taxon>
        <taxon>Holothuroidea</taxon>
        <taxon>Aspidochirotacea</taxon>
        <taxon>Aspidochirotida</taxon>
        <taxon>Stichopodidae</taxon>
        <taxon>Apostichopus</taxon>
    </lineage>
</organism>
<dbReference type="PANTHER" id="PTHR45902:SF1">
    <property type="entry name" value="LATROPHILIN RECEPTOR-LIKE PROTEIN A"/>
    <property type="match status" value="1"/>
</dbReference>
<keyword evidence="3" id="KW-1185">Reference proteome</keyword>
<dbReference type="EMBL" id="MRZV01000248">
    <property type="protein sequence ID" value="PIK54467.1"/>
    <property type="molecule type" value="Genomic_DNA"/>
</dbReference>
<gene>
    <name evidence="2" type="ORF">BSL78_08680</name>
</gene>
<evidence type="ECO:0000313" key="3">
    <source>
        <dbReference type="Proteomes" id="UP000230750"/>
    </source>
</evidence>
<reference evidence="2 3" key="1">
    <citation type="journal article" date="2017" name="PLoS Biol.">
        <title>The sea cucumber genome provides insights into morphological evolution and visceral regeneration.</title>
        <authorList>
            <person name="Zhang X."/>
            <person name="Sun L."/>
            <person name="Yuan J."/>
            <person name="Sun Y."/>
            <person name="Gao Y."/>
            <person name="Zhang L."/>
            <person name="Li S."/>
            <person name="Dai H."/>
            <person name="Hamel J.F."/>
            <person name="Liu C."/>
            <person name="Yu Y."/>
            <person name="Liu S."/>
            <person name="Lin W."/>
            <person name="Guo K."/>
            <person name="Jin S."/>
            <person name="Xu P."/>
            <person name="Storey K.B."/>
            <person name="Huan P."/>
            <person name="Zhang T."/>
            <person name="Zhou Y."/>
            <person name="Zhang J."/>
            <person name="Lin C."/>
            <person name="Li X."/>
            <person name="Xing L."/>
            <person name="Huo D."/>
            <person name="Sun M."/>
            <person name="Wang L."/>
            <person name="Mercier A."/>
            <person name="Li F."/>
            <person name="Yang H."/>
            <person name="Xiang J."/>
        </authorList>
    </citation>
    <scope>NUCLEOTIDE SEQUENCE [LARGE SCALE GENOMIC DNA]</scope>
    <source>
        <strain evidence="2">Shaxun</strain>
        <tissue evidence="2">Muscle</tissue>
    </source>
</reference>
<feature type="signal peptide" evidence="1">
    <location>
        <begin position="1"/>
        <end position="20"/>
    </location>
</feature>
<evidence type="ECO:0000313" key="2">
    <source>
        <dbReference type="EMBL" id="PIK54467.1"/>
    </source>
</evidence>
<sequence>MAFIVISILCVIVNVQFVTSQGDFLNLSAFPCFTHTCSKFSPQCACDELCHYYGDCCFDAPASTPEVFVDFPPKELMQCRRLPGNSNSVLWMVSECPEMVPERISILCLFEPSNDDVTEVNLFRPVSDRYGNVYKNYHCAVCNGIHPSEIELWEITQSCTSCPETNISAEHCQLTYQLSLLNQVLRWRSCQGNWIATCPEVRDLLETEICSNTSSPGWYNGDYYKNEYCARCNGMNNSLSWACDSFLIDESLPDLGVLDRIFDFSNLGEHHTPQIPQIPSCNENGTYNDFIFITVNDSFISYCDNLLDRAQKCFFDEIIEGFSDDLSWDSINDFQLLA</sequence>
<dbReference type="PANTHER" id="PTHR45902">
    <property type="entry name" value="LATROPHILIN RECEPTOR-LIKE PROTEIN A"/>
    <property type="match status" value="1"/>
</dbReference>
<evidence type="ECO:0000256" key="1">
    <source>
        <dbReference type="SAM" id="SignalP"/>
    </source>
</evidence>
<name>A0A2G8L2I9_STIJA</name>